<evidence type="ECO:0000256" key="1">
    <source>
        <dbReference type="SAM" id="MobiDB-lite"/>
    </source>
</evidence>
<feature type="signal peptide" evidence="2">
    <location>
        <begin position="1"/>
        <end position="31"/>
    </location>
</feature>
<dbReference type="InterPro" id="IPR025521">
    <property type="entry name" value="Neprosin_propep"/>
</dbReference>
<feature type="region of interest" description="Disordered" evidence="1">
    <location>
        <begin position="104"/>
        <end position="123"/>
    </location>
</feature>
<dbReference type="AlphaFoldDB" id="A0AAW2BQ56"/>
<name>A0AAW2BQ56_9ROSI</name>
<dbReference type="Pfam" id="PF14365">
    <property type="entry name" value="Neprosin_AP"/>
    <property type="match status" value="1"/>
</dbReference>
<accession>A0AAW2BQ56</accession>
<keyword evidence="5" id="KW-1185">Reference proteome</keyword>
<sequence length="416" mass="46841">MALPCGSGRRWTRAAMMTFCLFFLMPMSSFGSRNTNTIFDKKQKLEVQQQLKHLNRPALKSIKSPDGDIIDCVNINKQPAFDHPLLKNHTIQMRPSSYPEGFSFDESNDVSSNSEPKFTQPWKLNGRCPEGTIPIRRTKEEDLLRAGFAANYGRKKHHSIPSAQYSADQVIHEYAVLSEQGDKYYGMMAEINVWNPHTQQTTEFSLSQFWMTAGRHGQDLNTIEAGIMVHEYLYGDNNTRLFTYWTDDSYQNTGCYNLVCSGFVQVNNQIAMGATITPYSNYDGTQSAVKFYVWKVDINGSGDWWMKIGDRDFGYWPSSIFSILSNSASSVQWGGEVINLMQDGQHTTTQMGSGHFPEEGPGKASFFQNLNVIDGLKTLTGPRNSQTIITNPNCYNLINSGDSFYFGGPGRNPNCP</sequence>
<reference evidence="4 5" key="1">
    <citation type="submission" date="2024-01" db="EMBL/GenBank/DDBJ databases">
        <title>A telomere-to-telomere, gap-free genome of sweet tea (Lithocarpus litseifolius).</title>
        <authorList>
            <person name="Zhou J."/>
        </authorList>
    </citation>
    <scope>NUCLEOTIDE SEQUENCE [LARGE SCALE GENOMIC DNA]</scope>
    <source>
        <strain evidence="4">Zhou-2022a</strain>
        <tissue evidence="4">Leaf</tissue>
    </source>
</reference>
<evidence type="ECO:0000313" key="5">
    <source>
        <dbReference type="Proteomes" id="UP001459277"/>
    </source>
</evidence>
<keyword evidence="2" id="KW-0732">Signal</keyword>
<dbReference type="PROSITE" id="PS52045">
    <property type="entry name" value="NEPROSIN_PEP_CD"/>
    <property type="match status" value="1"/>
</dbReference>
<dbReference type="Proteomes" id="UP001459277">
    <property type="component" value="Unassembled WGS sequence"/>
</dbReference>
<protein>
    <recommendedName>
        <fullName evidence="3">Neprosin PEP catalytic domain-containing protein</fullName>
    </recommendedName>
</protein>
<dbReference type="Gene3D" id="3.90.1320.10">
    <property type="entry name" value="Outer-capsid protein sigma 3, large lobe"/>
    <property type="match status" value="1"/>
</dbReference>
<evidence type="ECO:0000313" key="4">
    <source>
        <dbReference type="EMBL" id="KAK9987059.1"/>
    </source>
</evidence>
<dbReference type="Pfam" id="PF03080">
    <property type="entry name" value="Neprosin"/>
    <property type="match status" value="1"/>
</dbReference>
<feature type="chain" id="PRO_5043531121" description="Neprosin PEP catalytic domain-containing protein" evidence="2">
    <location>
        <begin position="32"/>
        <end position="416"/>
    </location>
</feature>
<gene>
    <name evidence="4" type="ORF">SO802_032010</name>
</gene>
<dbReference type="InterPro" id="IPR004314">
    <property type="entry name" value="Neprosin"/>
</dbReference>
<organism evidence="4 5">
    <name type="scientific">Lithocarpus litseifolius</name>
    <dbReference type="NCBI Taxonomy" id="425828"/>
    <lineage>
        <taxon>Eukaryota</taxon>
        <taxon>Viridiplantae</taxon>
        <taxon>Streptophyta</taxon>
        <taxon>Embryophyta</taxon>
        <taxon>Tracheophyta</taxon>
        <taxon>Spermatophyta</taxon>
        <taxon>Magnoliopsida</taxon>
        <taxon>eudicotyledons</taxon>
        <taxon>Gunneridae</taxon>
        <taxon>Pentapetalae</taxon>
        <taxon>rosids</taxon>
        <taxon>fabids</taxon>
        <taxon>Fagales</taxon>
        <taxon>Fagaceae</taxon>
        <taxon>Lithocarpus</taxon>
    </lineage>
</organism>
<dbReference type="InterPro" id="IPR053168">
    <property type="entry name" value="Glutamic_endopeptidase"/>
</dbReference>
<dbReference type="EMBL" id="JAZDWU010000011">
    <property type="protein sequence ID" value="KAK9987059.1"/>
    <property type="molecule type" value="Genomic_DNA"/>
</dbReference>
<evidence type="ECO:0000259" key="3">
    <source>
        <dbReference type="PROSITE" id="PS52045"/>
    </source>
</evidence>
<comment type="caution">
    <text evidence="4">The sequence shown here is derived from an EMBL/GenBank/DDBJ whole genome shotgun (WGS) entry which is preliminary data.</text>
</comment>
<proteinExistence type="predicted"/>
<evidence type="ECO:0000256" key="2">
    <source>
        <dbReference type="SAM" id="SignalP"/>
    </source>
</evidence>
<dbReference type="PANTHER" id="PTHR31589:SF220">
    <property type="entry name" value="NEPROSIN DOMAIN-CONTAINING PROTEIN"/>
    <property type="match status" value="1"/>
</dbReference>
<feature type="domain" description="Neprosin PEP catalytic" evidence="3">
    <location>
        <begin position="166"/>
        <end position="416"/>
    </location>
</feature>
<dbReference type="PANTHER" id="PTHR31589">
    <property type="entry name" value="PROTEIN, PUTATIVE (DUF239)-RELATED-RELATED"/>
    <property type="match status" value="1"/>
</dbReference>